<feature type="region of interest" description="Disordered" evidence="1">
    <location>
        <begin position="330"/>
        <end position="357"/>
    </location>
</feature>
<feature type="region of interest" description="Disordered" evidence="1">
    <location>
        <begin position="1"/>
        <end position="120"/>
    </location>
</feature>
<feature type="compositionally biased region" description="Acidic residues" evidence="1">
    <location>
        <begin position="415"/>
        <end position="427"/>
    </location>
</feature>
<dbReference type="AlphaFoldDB" id="A0A0D0A0W9"/>
<feature type="compositionally biased region" description="Polar residues" evidence="1">
    <location>
        <begin position="9"/>
        <end position="21"/>
    </location>
</feature>
<keyword evidence="3" id="KW-1185">Reference proteome</keyword>
<evidence type="ECO:0000313" key="2">
    <source>
        <dbReference type="EMBL" id="KIK25768.1"/>
    </source>
</evidence>
<feature type="compositionally biased region" description="Polar residues" evidence="1">
    <location>
        <begin position="381"/>
        <end position="397"/>
    </location>
</feature>
<dbReference type="OrthoDB" id="3258279at2759"/>
<feature type="compositionally biased region" description="Polar residues" evidence="1">
    <location>
        <begin position="69"/>
        <end position="79"/>
    </location>
</feature>
<accession>A0A0D0A0W9</accession>
<dbReference type="HOGENOM" id="CLU_411674_0_0_1"/>
<evidence type="ECO:0000256" key="1">
    <source>
        <dbReference type="SAM" id="MobiDB-lite"/>
    </source>
</evidence>
<dbReference type="STRING" id="765257.A0A0D0A0W9"/>
<feature type="compositionally biased region" description="Polar residues" evidence="1">
    <location>
        <begin position="189"/>
        <end position="200"/>
    </location>
</feature>
<proteinExistence type="predicted"/>
<reference evidence="2 3" key="1">
    <citation type="submission" date="2014-04" db="EMBL/GenBank/DDBJ databases">
        <authorList>
            <consortium name="DOE Joint Genome Institute"/>
            <person name="Kuo A."/>
            <person name="Kohler A."/>
            <person name="Costa M.D."/>
            <person name="Nagy L.G."/>
            <person name="Floudas D."/>
            <person name="Copeland A."/>
            <person name="Barry K.W."/>
            <person name="Cichocki N."/>
            <person name="Veneault-Fourrey C."/>
            <person name="LaButti K."/>
            <person name="Lindquist E.A."/>
            <person name="Lipzen A."/>
            <person name="Lundell T."/>
            <person name="Morin E."/>
            <person name="Murat C."/>
            <person name="Sun H."/>
            <person name="Tunlid A."/>
            <person name="Henrissat B."/>
            <person name="Grigoriev I.V."/>
            <person name="Hibbett D.S."/>
            <person name="Martin F."/>
            <person name="Nordberg H.P."/>
            <person name="Cantor M.N."/>
            <person name="Hua S.X."/>
        </authorList>
    </citation>
    <scope>NUCLEOTIDE SEQUENCE [LARGE SCALE GENOMIC DNA]</scope>
    <source>
        <strain evidence="2 3">441</strain>
    </source>
</reference>
<reference evidence="3" key="2">
    <citation type="submission" date="2015-01" db="EMBL/GenBank/DDBJ databases">
        <title>Evolutionary Origins and Diversification of the Mycorrhizal Mutualists.</title>
        <authorList>
            <consortium name="DOE Joint Genome Institute"/>
            <consortium name="Mycorrhizal Genomics Consortium"/>
            <person name="Kohler A."/>
            <person name="Kuo A."/>
            <person name="Nagy L.G."/>
            <person name="Floudas D."/>
            <person name="Copeland A."/>
            <person name="Barry K.W."/>
            <person name="Cichocki N."/>
            <person name="Veneault-Fourrey C."/>
            <person name="LaButti K."/>
            <person name="Lindquist E.A."/>
            <person name="Lipzen A."/>
            <person name="Lundell T."/>
            <person name="Morin E."/>
            <person name="Murat C."/>
            <person name="Riley R."/>
            <person name="Ohm R."/>
            <person name="Sun H."/>
            <person name="Tunlid A."/>
            <person name="Henrissat B."/>
            <person name="Grigoriev I.V."/>
            <person name="Hibbett D.S."/>
            <person name="Martin F."/>
        </authorList>
    </citation>
    <scope>NUCLEOTIDE SEQUENCE [LARGE SCALE GENOMIC DNA]</scope>
    <source>
        <strain evidence="3">441</strain>
    </source>
</reference>
<sequence>MNRKARNPTLRNATSSPTKSARYQLPSPPADSPTRKGSRFNPGLLTPPTSQILVEDEAFSPSNHYRKSPCNSPSTSSRTRASKPHPSTPTRQISKDGKRKRATPSASDLRSPSPKKATACMCGSPAKRILYRSVHANNVNADYLPLGECPSRRCRMRSRSTTPAYEPPSERFTPPREIEIVRPPFETPTGKSTRRNPSSSKVKRVSPHVKSEPPEIDLSQPPRPPSPGEDPILLGSGRPSKSPPLRSRFTPVFSSSPPYDSRLADPPTSFAARLSGGRVDDFGDITNSDILPALTHPEVADPINDDGWSDSDDDFNLTGEYTGKYKMLKIPIKGDPPISETRERMESWGRPPSPFPYSEILERSLPVSDLTEEDILFGDVDQSSGGEPNENGSTKFSSAVEPSAVLPRSARPDEGTEDPSDDDDEVGADVVKVTSGDPQTAAHAAAILNLHDYDCIMAASSSPKAPKRKRRKTIGNAGILKPYADPKERRRTMDEYRVPIPSGDTSLLDIWRSTEDSVLAEQSDHERTGQWTRKDWKHLDKCLVAERLAVGASIHQPADLLAPFDKISKDRVLDRFVSEVGGNEILHSFGPEWSRTNLMLRLQILIRRQQRLSVAVVGVSARHDQAKFGNFDRVPRYESLLQQALSVTPPTYVDTGSIPTRRDAWAAKLPSEWGPGPEPLSCSTLEVGHLVRVPITTSSRPPVPKPPHPKEQIHLRHASLPKKSMIPVLVRPRRLVDLKHWSPSKHTREQAVATRPVVQPRRSSGCSVKDLIKCFEGAGTDSTRRKG</sequence>
<evidence type="ECO:0000313" key="3">
    <source>
        <dbReference type="Proteomes" id="UP000054018"/>
    </source>
</evidence>
<gene>
    <name evidence="2" type="ORF">PISMIDRAFT_9491</name>
</gene>
<feature type="region of interest" description="Disordered" evidence="1">
    <location>
        <begin position="155"/>
        <end position="268"/>
    </location>
</feature>
<protein>
    <submittedName>
        <fullName evidence="2">Uncharacterized protein</fullName>
    </submittedName>
</protein>
<name>A0A0D0A0W9_9AGAM</name>
<dbReference type="EMBL" id="KN833706">
    <property type="protein sequence ID" value="KIK25768.1"/>
    <property type="molecule type" value="Genomic_DNA"/>
</dbReference>
<feature type="region of interest" description="Disordered" evidence="1">
    <location>
        <begin position="379"/>
        <end position="427"/>
    </location>
</feature>
<organism evidence="2 3">
    <name type="scientific">Pisolithus microcarpus 441</name>
    <dbReference type="NCBI Taxonomy" id="765257"/>
    <lineage>
        <taxon>Eukaryota</taxon>
        <taxon>Fungi</taxon>
        <taxon>Dikarya</taxon>
        <taxon>Basidiomycota</taxon>
        <taxon>Agaricomycotina</taxon>
        <taxon>Agaricomycetes</taxon>
        <taxon>Agaricomycetidae</taxon>
        <taxon>Boletales</taxon>
        <taxon>Sclerodermatineae</taxon>
        <taxon>Pisolithaceae</taxon>
        <taxon>Pisolithus</taxon>
    </lineage>
</organism>
<dbReference type="Proteomes" id="UP000054018">
    <property type="component" value="Unassembled WGS sequence"/>
</dbReference>